<dbReference type="InterPro" id="IPR029068">
    <property type="entry name" value="Glyas_Bleomycin-R_OHBP_Dase"/>
</dbReference>
<dbReference type="Pfam" id="PF22658">
    <property type="entry name" value="YycE-like_N"/>
    <property type="match status" value="1"/>
</dbReference>
<accession>A0A7X0PBR4</accession>
<feature type="domain" description="VOC" evidence="1">
    <location>
        <begin position="1"/>
        <end position="123"/>
    </location>
</feature>
<dbReference type="Pfam" id="PF22659">
    <property type="entry name" value="YycE-like_C"/>
    <property type="match status" value="1"/>
</dbReference>
<gene>
    <name evidence="2" type="ORF">HNP48_001590</name>
</gene>
<reference evidence="2 3" key="1">
    <citation type="submission" date="2020-08" db="EMBL/GenBank/DDBJ databases">
        <title>Functional genomics of gut bacteria from endangered species of beetles.</title>
        <authorList>
            <person name="Carlos-Shanley C."/>
        </authorList>
    </citation>
    <scope>NUCLEOTIDE SEQUENCE [LARGE SCALE GENOMIC DNA]</scope>
    <source>
        <strain evidence="2 3">S00198</strain>
    </source>
</reference>
<keyword evidence="2" id="KW-0560">Oxidoreductase</keyword>
<dbReference type="InterPro" id="IPR058998">
    <property type="entry name" value="YycE-like_N"/>
</dbReference>
<evidence type="ECO:0000259" key="1">
    <source>
        <dbReference type="PROSITE" id="PS51819"/>
    </source>
</evidence>
<proteinExistence type="predicted"/>
<keyword evidence="2" id="KW-0223">Dioxygenase</keyword>
<dbReference type="Gene3D" id="3.10.180.10">
    <property type="entry name" value="2,3-Dihydroxybiphenyl 1,2-Dioxygenase, domain 1"/>
    <property type="match status" value="1"/>
</dbReference>
<dbReference type="AlphaFoldDB" id="A0A7X0PBR4"/>
<organism evidence="2 3">
    <name type="scientific">Acidovorax soli</name>
    <dbReference type="NCBI Taxonomy" id="592050"/>
    <lineage>
        <taxon>Bacteria</taxon>
        <taxon>Pseudomonadati</taxon>
        <taxon>Pseudomonadota</taxon>
        <taxon>Betaproteobacteria</taxon>
        <taxon>Burkholderiales</taxon>
        <taxon>Comamonadaceae</taxon>
        <taxon>Acidovorax</taxon>
    </lineage>
</organism>
<dbReference type="RefSeq" id="WP_184856332.1">
    <property type="nucleotide sequence ID" value="NZ_JACHLK010000002.1"/>
</dbReference>
<dbReference type="SUPFAM" id="SSF54593">
    <property type="entry name" value="Glyoxalase/Bleomycin resistance protein/Dihydroxybiphenyl dioxygenase"/>
    <property type="match status" value="1"/>
</dbReference>
<keyword evidence="3" id="KW-1185">Reference proteome</keyword>
<comment type="caution">
    <text evidence="2">The sequence shown here is derived from an EMBL/GenBank/DDBJ whole genome shotgun (WGS) entry which is preliminary data.</text>
</comment>
<evidence type="ECO:0000313" key="3">
    <source>
        <dbReference type="Proteomes" id="UP000575083"/>
    </source>
</evidence>
<dbReference type="Proteomes" id="UP000575083">
    <property type="component" value="Unassembled WGS sequence"/>
</dbReference>
<protein>
    <submittedName>
        <fullName evidence="2">Catechol 2,3-dioxygenase-like lactoylglutathione lyase family enzyme</fullName>
    </submittedName>
</protein>
<name>A0A7X0PBR4_9BURK</name>
<evidence type="ECO:0000313" key="2">
    <source>
        <dbReference type="EMBL" id="MBB6558926.1"/>
    </source>
</evidence>
<sequence length="131" mass="14143">MHVRMARPVSNLARSVAQYTQGLGLVQLGSFKDHAGFDGTMLGTPGAGFHWEFTVCTSHPVVPAPTPEDLLVFYVPEPEAWQARCDAMLAAGFVEVQPFNPYWAQSGRSFEDPDGYRVVIQCAAWGGGAAA</sequence>
<dbReference type="GO" id="GO:0051213">
    <property type="term" value="F:dioxygenase activity"/>
    <property type="evidence" value="ECO:0007669"/>
    <property type="project" value="UniProtKB-KW"/>
</dbReference>
<dbReference type="CDD" id="cd06587">
    <property type="entry name" value="VOC"/>
    <property type="match status" value="1"/>
</dbReference>
<dbReference type="InterPro" id="IPR037523">
    <property type="entry name" value="VOC_core"/>
</dbReference>
<dbReference type="PROSITE" id="PS51819">
    <property type="entry name" value="VOC"/>
    <property type="match status" value="1"/>
</dbReference>
<dbReference type="GO" id="GO:0016829">
    <property type="term" value="F:lyase activity"/>
    <property type="evidence" value="ECO:0007669"/>
    <property type="project" value="UniProtKB-KW"/>
</dbReference>
<dbReference type="EMBL" id="JACHLK010000002">
    <property type="protein sequence ID" value="MBB6558926.1"/>
    <property type="molecule type" value="Genomic_DNA"/>
</dbReference>
<keyword evidence="2" id="KW-0456">Lyase</keyword>
<dbReference type="InterPro" id="IPR058997">
    <property type="entry name" value="YycE-like_C"/>
</dbReference>